<dbReference type="EMBL" id="JBHUFB010000002">
    <property type="protein sequence ID" value="MFD1810812.1"/>
    <property type="molecule type" value="Genomic_DNA"/>
</dbReference>
<protein>
    <submittedName>
        <fullName evidence="2">Uncharacterized protein</fullName>
    </submittedName>
</protein>
<keyword evidence="1" id="KW-0472">Membrane</keyword>
<accession>A0ABW4NXC6</accession>
<name>A0ABW4NXC6_9NOCA</name>
<keyword evidence="3" id="KW-1185">Reference proteome</keyword>
<evidence type="ECO:0000313" key="3">
    <source>
        <dbReference type="Proteomes" id="UP001597286"/>
    </source>
</evidence>
<keyword evidence="1" id="KW-1133">Transmembrane helix</keyword>
<keyword evidence="1" id="KW-0812">Transmembrane</keyword>
<reference evidence="3" key="1">
    <citation type="journal article" date="2019" name="Int. J. Syst. Evol. Microbiol.">
        <title>The Global Catalogue of Microorganisms (GCM) 10K type strain sequencing project: providing services to taxonomists for standard genome sequencing and annotation.</title>
        <authorList>
            <consortium name="The Broad Institute Genomics Platform"/>
            <consortium name="The Broad Institute Genome Sequencing Center for Infectious Disease"/>
            <person name="Wu L."/>
            <person name="Ma J."/>
        </authorList>
    </citation>
    <scope>NUCLEOTIDE SEQUENCE [LARGE SCALE GENOMIC DNA]</scope>
    <source>
        <strain evidence="3">DT72</strain>
    </source>
</reference>
<evidence type="ECO:0000256" key="1">
    <source>
        <dbReference type="SAM" id="Phobius"/>
    </source>
</evidence>
<organism evidence="2 3">
    <name type="scientific">Rhodococcus gannanensis</name>
    <dbReference type="NCBI Taxonomy" id="1960308"/>
    <lineage>
        <taxon>Bacteria</taxon>
        <taxon>Bacillati</taxon>
        <taxon>Actinomycetota</taxon>
        <taxon>Actinomycetes</taxon>
        <taxon>Mycobacteriales</taxon>
        <taxon>Nocardiaceae</taxon>
        <taxon>Rhodococcus</taxon>
    </lineage>
</organism>
<proteinExistence type="predicted"/>
<sequence length="43" mass="4069">MGSSEADLKMAGDIQKVITAAGGVVVGVGAAVGLGLALLPFLA</sequence>
<evidence type="ECO:0000313" key="2">
    <source>
        <dbReference type="EMBL" id="MFD1810812.1"/>
    </source>
</evidence>
<dbReference type="Proteomes" id="UP001597286">
    <property type="component" value="Unassembled WGS sequence"/>
</dbReference>
<feature type="transmembrane region" description="Helical" evidence="1">
    <location>
        <begin position="20"/>
        <end position="42"/>
    </location>
</feature>
<dbReference type="RefSeq" id="WP_378483373.1">
    <property type="nucleotide sequence ID" value="NZ_JBHUFB010000002.1"/>
</dbReference>
<gene>
    <name evidence="2" type="ORF">ACFSJG_01175</name>
</gene>
<comment type="caution">
    <text evidence="2">The sequence shown here is derived from an EMBL/GenBank/DDBJ whole genome shotgun (WGS) entry which is preliminary data.</text>
</comment>